<name>A0ABX2A6T6_9MICO</name>
<sequence length="52" mass="5780">MAVGEPHEEALPTSRTCVAVMLDALWELRLTGDRTTADTTVRAFLEARWPPP</sequence>
<keyword evidence="2" id="KW-1185">Reference proteome</keyword>
<accession>A0ABX2A6T6</accession>
<reference evidence="1 2" key="1">
    <citation type="submission" date="2020-05" db="EMBL/GenBank/DDBJ databases">
        <title>Genomic Encyclopedia of Type Strains, Phase III (KMG-III): the genomes of soil and plant-associated and newly described type strains.</title>
        <authorList>
            <person name="Whitman W."/>
        </authorList>
    </citation>
    <scope>NUCLEOTIDE SEQUENCE [LARGE SCALE GENOMIC DNA]</scope>
    <source>
        <strain evidence="1 2">KCTC 19046</strain>
    </source>
</reference>
<evidence type="ECO:0008006" key="3">
    <source>
        <dbReference type="Google" id="ProtNLM"/>
    </source>
</evidence>
<organism evidence="1 2">
    <name type="scientific">Isoptericola halotolerans</name>
    <dbReference type="NCBI Taxonomy" id="300560"/>
    <lineage>
        <taxon>Bacteria</taxon>
        <taxon>Bacillati</taxon>
        <taxon>Actinomycetota</taxon>
        <taxon>Actinomycetes</taxon>
        <taxon>Micrococcales</taxon>
        <taxon>Promicromonosporaceae</taxon>
        <taxon>Isoptericola</taxon>
    </lineage>
</organism>
<gene>
    <name evidence="1" type="ORF">HDG69_002891</name>
</gene>
<evidence type="ECO:0000313" key="1">
    <source>
        <dbReference type="EMBL" id="NOV98306.1"/>
    </source>
</evidence>
<dbReference type="Proteomes" id="UP000757540">
    <property type="component" value="Unassembled WGS sequence"/>
</dbReference>
<comment type="caution">
    <text evidence="1">The sequence shown here is derived from an EMBL/GenBank/DDBJ whole genome shotgun (WGS) entry which is preliminary data.</text>
</comment>
<evidence type="ECO:0000313" key="2">
    <source>
        <dbReference type="Proteomes" id="UP000757540"/>
    </source>
</evidence>
<proteinExistence type="predicted"/>
<protein>
    <recommendedName>
        <fullName evidence="3">TetR family transcriptional regulator</fullName>
    </recommendedName>
</protein>
<dbReference type="EMBL" id="JABEZU010000003">
    <property type="protein sequence ID" value="NOV98306.1"/>
    <property type="molecule type" value="Genomic_DNA"/>
</dbReference>
<dbReference type="RefSeq" id="WP_171784509.1">
    <property type="nucleotide sequence ID" value="NZ_BAAAML010000001.1"/>
</dbReference>